<dbReference type="PROSITE" id="PS50110">
    <property type="entry name" value="RESPONSE_REGULATORY"/>
    <property type="match status" value="1"/>
</dbReference>
<dbReference type="InterPro" id="IPR001789">
    <property type="entry name" value="Sig_transdc_resp-reg_receiver"/>
</dbReference>
<feature type="modified residue" description="4-aspartylphosphate" evidence="6">
    <location>
        <position position="52"/>
    </location>
</feature>
<evidence type="ECO:0000256" key="2">
    <source>
        <dbReference type="ARBA" id="ARBA00023012"/>
    </source>
</evidence>
<dbReference type="Pfam" id="PF00486">
    <property type="entry name" value="Trans_reg_C"/>
    <property type="match status" value="1"/>
</dbReference>
<dbReference type="CDD" id="cd00156">
    <property type="entry name" value="REC"/>
    <property type="match status" value="1"/>
</dbReference>
<evidence type="ECO:0000256" key="5">
    <source>
        <dbReference type="ARBA" id="ARBA00023163"/>
    </source>
</evidence>
<dbReference type="RefSeq" id="WP_061834653.1">
    <property type="nucleotide sequence ID" value="NZ_LUKE01000001.1"/>
</dbReference>
<dbReference type="InterPro" id="IPR011006">
    <property type="entry name" value="CheY-like_superfamily"/>
</dbReference>
<dbReference type="GO" id="GO:0000156">
    <property type="term" value="F:phosphorelay response regulator activity"/>
    <property type="evidence" value="ECO:0007669"/>
    <property type="project" value="TreeGrafter"/>
</dbReference>
<gene>
    <name evidence="10" type="ORF">AZI86_08675</name>
</gene>
<comment type="caution">
    <text evidence="10">The sequence shown here is derived from an EMBL/GenBank/DDBJ whole genome shotgun (WGS) entry which is preliminary data.</text>
</comment>
<dbReference type="SMART" id="SM00862">
    <property type="entry name" value="Trans_reg_C"/>
    <property type="match status" value="1"/>
</dbReference>
<dbReference type="Proteomes" id="UP000075320">
    <property type="component" value="Unassembled WGS sequence"/>
</dbReference>
<evidence type="ECO:0000256" key="4">
    <source>
        <dbReference type="ARBA" id="ARBA00023125"/>
    </source>
</evidence>
<evidence type="ECO:0000259" key="8">
    <source>
        <dbReference type="PROSITE" id="PS50110"/>
    </source>
</evidence>
<keyword evidence="2" id="KW-0902">Two-component regulatory system</keyword>
<dbReference type="AlphaFoldDB" id="A0A150WRR9"/>
<evidence type="ECO:0000256" key="1">
    <source>
        <dbReference type="ARBA" id="ARBA00022553"/>
    </source>
</evidence>
<dbReference type="GO" id="GO:0006355">
    <property type="term" value="P:regulation of DNA-templated transcription"/>
    <property type="evidence" value="ECO:0007669"/>
    <property type="project" value="InterPro"/>
</dbReference>
<protein>
    <submittedName>
        <fullName evidence="10">Two component response regulator</fullName>
    </submittedName>
</protein>
<feature type="domain" description="OmpR/PhoB-type" evidence="9">
    <location>
        <begin position="115"/>
        <end position="211"/>
    </location>
</feature>
<keyword evidence="3" id="KW-0805">Transcription regulation</keyword>
<dbReference type="GO" id="GO:0000976">
    <property type="term" value="F:transcription cis-regulatory region binding"/>
    <property type="evidence" value="ECO:0007669"/>
    <property type="project" value="TreeGrafter"/>
</dbReference>
<dbReference type="PROSITE" id="PS51755">
    <property type="entry name" value="OMPR_PHOB"/>
    <property type="match status" value="1"/>
</dbReference>
<dbReference type="SMART" id="SM00448">
    <property type="entry name" value="REC"/>
    <property type="match status" value="1"/>
</dbReference>
<dbReference type="Gene3D" id="1.10.10.10">
    <property type="entry name" value="Winged helix-like DNA-binding domain superfamily/Winged helix DNA-binding domain"/>
    <property type="match status" value="1"/>
</dbReference>
<dbReference type="GO" id="GO:0032993">
    <property type="term" value="C:protein-DNA complex"/>
    <property type="evidence" value="ECO:0007669"/>
    <property type="project" value="TreeGrafter"/>
</dbReference>
<evidence type="ECO:0000313" key="11">
    <source>
        <dbReference type="Proteomes" id="UP000075320"/>
    </source>
</evidence>
<accession>A0A150WRR9</accession>
<dbReference type="SUPFAM" id="SSF46894">
    <property type="entry name" value="C-terminal effector domain of the bipartite response regulators"/>
    <property type="match status" value="1"/>
</dbReference>
<feature type="domain" description="Response regulatory" evidence="8">
    <location>
        <begin position="4"/>
        <end position="118"/>
    </location>
</feature>
<evidence type="ECO:0000256" key="3">
    <source>
        <dbReference type="ARBA" id="ARBA00023015"/>
    </source>
</evidence>
<dbReference type="CDD" id="cd00383">
    <property type="entry name" value="trans_reg_C"/>
    <property type="match status" value="1"/>
</dbReference>
<reference evidence="10 11" key="1">
    <citation type="submission" date="2016-03" db="EMBL/GenBank/DDBJ databases">
        <authorList>
            <person name="Ploux O."/>
        </authorList>
    </citation>
    <scope>NUCLEOTIDE SEQUENCE [LARGE SCALE GENOMIC DNA]</scope>
    <source>
        <strain evidence="10 11">R0</strain>
    </source>
</reference>
<feature type="DNA-binding region" description="OmpR/PhoB-type" evidence="7">
    <location>
        <begin position="115"/>
        <end position="211"/>
    </location>
</feature>
<proteinExistence type="predicted"/>
<dbReference type="PANTHER" id="PTHR48111">
    <property type="entry name" value="REGULATOR OF RPOS"/>
    <property type="match status" value="1"/>
</dbReference>
<dbReference type="GO" id="GO:0005829">
    <property type="term" value="C:cytosol"/>
    <property type="evidence" value="ECO:0007669"/>
    <property type="project" value="TreeGrafter"/>
</dbReference>
<organism evidence="10 11">
    <name type="scientific">Bdellovibrio bacteriovorus</name>
    <dbReference type="NCBI Taxonomy" id="959"/>
    <lineage>
        <taxon>Bacteria</taxon>
        <taxon>Pseudomonadati</taxon>
        <taxon>Bdellovibrionota</taxon>
        <taxon>Bdellovibrionia</taxon>
        <taxon>Bdellovibrionales</taxon>
        <taxon>Pseudobdellovibrionaceae</taxon>
        <taxon>Bdellovibrio</taxon>
    </lineage>
</organism>
<name>A0A150WRR9_BDEBC</name>
<sequence>MQKNILLVDDNEDFAAYFISKFSYLGKLVHTKSHSDATQLIKENPWDLVFLDHTLDNDKTCFDLIPLVRTSHPRSHVLIVTGNADKAMAIRAANSGVSGFLEKPILEDELTRRLQEIGWFDSRFHLDDKSRELFVGDKVYHLTQVEYVVLRRLLDRKNQLVTRADLEQDIWNGRHVAKNALDTHLYNLKKKIPELKNCLSSVHGTGYLLKVQ</sequence>
<dbReference type="Pfam" id="PF00072">
    <property type="entry name" value="Response_reg"/>
    <property type="match status" value="1"/>
</dbReference>
<dbReference type="SUPFAM" id="SSF52172">
    <property type="entry name" value="CheY-like"/>
    <property type="match status" value="1"/>
</dbReference>
<keyword evidence="4 7" id="KW-0238">DNA-binding</keyword>
<keyword evidence="1 6" id="KW-0597">Phosphoprotein</keyword>
<dbReference type="EMBL" id="LUKE01000001">
    <property type="protein sequence ID" value="KYG67076.1"/>
    <property type="molecule type" value="Genomic_DNA"/>
</dbReference>
<dbReference type="OrthoDB" id="9802426at2"/>
<dbReference type="InterPro" id="IPR036388">
    <property type="entry name" value="WH-like_DNA-bd_sf"/>
</dbReference>
<dbReference type="InterPro" id="IPR039420">
    <property type="entry name" value="WalR-like"/>
</dbReference>
<evidence type="ECO:0000256" key="6">
    <source>
        <dbReference type="PROSITE-ProRule" id="PRU00169"/>
    </source>
</evidence>
<keyword evidence="5" id="KW-0804">Transcription</keyword>
<evidence type="ECO:0000259" key="9">
    <source>
        <dbReference type="PROSITE" id="PS51755"/>
    </source>
</evidence>
<evidence type="ECO:0000313" key="10">
    <source>
        <dbReference type="EMBL" id="KYG67076.1"/>
    </source>
</evidence>
<dbReference type="InterPro" id="IPR001867">
    <property type="entry name" value="OmpR/PhoB-type_DNA-bd"/>
</dbReference>
<dbReference type="Gene3D" id="3.40.50.2300">
    <property type="match status" value="1"/>
</dbReference>
<keyword evidence="11" id="KW-1185">Reference proteome</keyword>
<dbReference type="PANTHER" id="PTHR48111:SF22">
    <property type="entry name" value="REGULATOR OF RPOS"/>
    <property type="match status" value="1"/>
</dbReference>
<evidence type="ECO:0000256" key="7">
    <source>
        <dbReference type="PROSITE-ProRule" id="PRU01091"/>
    </source>
</evidence>
<dbReference type="InterPro" id="IPR016032">
    <property type="entry name" value="Sig_transdc_resp-reg_C-effctor"/>
</dbReference>